<organism evidence="4 5">
    <name type="scientific">Wandonia haliotis</name>
    <dbReference type="NCBI Taxonomy" id="574963"/>
    <lineage>
        <taxon>Bacteria</taxon>
        <taxon>Pseudomonadati</taxon>
        <taxon>Bacteroidota</taxon>
        <taxon>Flavobacteriia</taxon>
        <taxon>Flavobacteriales</taxon>
        <taxon>Crocinitomicaceae</taxon>
        <taxon>Wandonia</taxon>
    </lineage>
</organism>
<keyword evidence="2" id="KW-0479">Metal-binding</keyword>
<comment type="similarity">
    <text evidence="1">Belongs to the metallo-dependent hydrolases superfamily. TatD-type hydrolase family.</text>
</comment>
<keyword evidence="3 4" id="KW-0378">Hydrolase</keyword>
<dbReference type="SUPFAM" id="SSF51556">
    <property type="entry name" value="Metallo-dependent hydrolases"/>
    <property type="match status" value="1"/>
</dbReference>
<dbReference type="InterPro" id="IPR018228">
    <property type="entry name" value="DNase_TatD-rel_CS"/>
</dbReference>
<gene>
    <name evidence="4" type="ORF">GCM10009118_03610</name>
</gene>
<dbReference type="EMBL" id="BAAAFH010000003">
    <property type="protein sequence ID" value="GAA0873953.1"/>
    <property type="molecule type" value="Genomic_DNA"/>
</dbReference>
<sequence>MFIDTHTHLYVEQFDDDRKEIVQRALDAGVKQLLLPNIDADSCTPLLKMVSDFPGVCYPMMGLHPCSVDENYEEQLLRIEAAFDKSQIIAIGEIGIDLYWDKSTLPLQIEAFRRQVQQALQLQLPIVIHARDSFGELFEQLDDLNCAELTGVFHCFTGGLQEAKKILDYGGFMMGIGGVSTFKNSGLDKVLSEIDPSHLILETDAPYLAPVPYRGKRNESAYIPLIASNLSEIYGISEEEIGKITSANAYRLFPKLNRLLNKETL</sequence>
<dbReference type="PIRSF" id="PIRSF005902">
    <property type="entry name" value="DNase_TatD"/>
    <property type="match status" value="1"/>
</dbReference>
<dbReference type="PROSITE" id="PS01091">
    <property type="entry name" value="TATD_3"/>
    <property type="match status" value="1"/>
</dbReference>
<dbReference type="PANTHER" id="PTHR46124:SF4">
    <property type="entry name" value="HYDROLASE TATD"/>
    <property type="match status" value="1"/>
</dbReference>
<protein>
    <submittedName>
        <fullName evidence="4">TatD family hydrolase</fullName>
    </submittedName>
</protein>
<dbReference type="NCBIfam" id="TIGR00010">
    <property type="entry name" value="YchF/TatD family DNA exonuclease"/>
    <property type="match status" value="1"/>
</dbReference>
<reference evidence="4 5" key="1">
    <citation type="journal article" date="2019" name="Int. J. Syst. Evol. Microbiol.">
        <title>The Global Catalogue of Microorganisms (GCM) 10K type strain sequencing project: providing services to taxonomists for standard genome sequencing and annotation.</title>
        <authorList>
            <consortium name="The Broad Institute Genomics Platform"/>
            <consortium name="The Broad Institute Genome Sequencing Center for Infectious Disease"/>
            <person name="Wu L."/>
            <person name="Ma J."/>
        </authorList>
    </citation>
    <scope>NUCLEOTIDE SEQUENCE [LARGE SCALE GENOMIC DNA]</scope>
    <source>
        <strain evidence="4 5">JCM 16083</strain>
    </source>
</reference>
<name>A0ABN1MLY4_9FLAO</name>
<dbReference type="Proteomes" id="UP001501126">
    <property type="component" value="Unassembled WGS sequence"/>
</dbReference>
<dbReference type="InterPro" id="IPR001130">
    <property type="entry name" value="TatD-like"/>
</dbReference>
<dbReference type="Pfam" id="PF01026">
    <property type="entry name" value="TatD_DNase"/>
    <property type="match status" value="1"/>
</dbReference>
<keyword evidence="5" id="KW-1185">Reference proteome</keyword>
<evidence type="ECO:0000256" key="1">
    <source>
        <dbReference type="ARBA" id="ARBA00009275"/>
    </source>
</evidence>
<dbReference type="CDD" id="cd01310">
    <property type="entry name" value="TatD_DNAse"/>
    <property type="match status" value="1"/>
</dbReference>
<dbReference type="GO" id="GO:0016787">
    <property type="term" value="F:hydrolase activity"/>
    <property type="evidence" value="ECO:0007669"/>
    <property type="project" value="UniProtKB-KW"/>
</dbReference>
<evidence type="ECO:0000313" key="5">
    <source>
        <dbReference type="Proteomes" id="UP001501126"/>
    </source>
</evidence>
<evidence type="ECO:0000256" key="3">
    <source>
        <dbReference type="ARBA" id="ARBA00022801"/>
    </source>
</evidence>
<dbReference type="InterPro" id="IPR015991">
    <property type="entry name" value="TatD/YcfH-like"/>
</dbReference>
<dbReference type="InterPro" id="IPR032466">
    <property type="entry name" value="Metal_Hydrolase"/>
</dbReference>
<dbReference type="Gene3D" id="3.20.20.140">
    <property type="entry name" value="Metal-dependent hydrolases"/>
    <property type="match status" value="1"/>
</dbReference>
<evidence type="ECO:0000313" key="4">
    <source>
        <dbReference type="EMBL" id="GAA0873953.1"/>
    </source>
</evidence>
<proteinExistence type="inferred from homology"/>
<dbReference type="RefSeq" id="WP_343784507.1">
    <property type="nucleotide sequence ID" value="NZ_BAAAFH010000003.1"/>
</dbReference>
<evidence type="ECO:0000256" key="2">
    <source>
        <dbReference type="ARBA" id="ARBA00022723"/>
    </source>
</evidence>
<comment type="caution">
    <text evidence="4">The sequence shown here is derived from an EMBL/GenBank/DDBJ whole genome shotgun (WGS) entry which is preliminary data.</text>
</comment>
<accession>A0ABN1MLY4</accession>
<dbReference type="PANTHER" id="PTHR46124">
    <property type="entry name" value="D-AMINOACYL-TRNA DEACYLASE"/>
    <property type="match status" value="1"/>
</dbReference>